<comment type="caution">
    <text evidence="1">The sequence shown here is derived from an EMBL/GenBank/DDBJ whole genome shotgun (WGS) entry which is preliminary data.</text>
</comment>
<gene>
    <name evidence="1" type="ORF">F4820DRAFT_402265</name>
</gene>
<proteinExistence type="predicted"/>
<accession>A0ACB9ZGM2</accession>
<keyword evidence="1" id="KW-0223">Dioxygenase</keyword>
<keyword evidence="1" id="KW-0560">Oxidoreductase</keyword>
<evidence type="ECO:0000313" key="1">
    <source>
        <dbReference type="EMBL" id="KAI4870894.1"/>
    </source>
</evidence>
<sequence>MSDNKRNETGLLCDILGLESLVDEITSKLLQDAAATPSAVLGPFYRAGAPLLPNGSSIVAAARNSAWYRQAEPYLTHVSGRVSSASTGKPIPGAVVDVWLAGPNGLYEQQDDAQPDMNLRGRFRADAPRGTYALYALRPAAYPIPLDGPAGRVLTLLDRHPYRPAHVHFIVSAPGFRTLTTQVFDREDPYIRDDSVFAVKDELLVTFEERRGDDKARWSLVYDFALSEV</sequence>
<dbReference type="Proteomes" id="UP001497700">
    <property type="component" value="Unassembled WGS sequence"/>
</dbReference>
<protein>
    <submittedName>
        <fullName evidence="1">Aromatic compound dioxygenase</fullName>
    </submittedName>
</protein>
<organism evidence="1 2">
    <name type="scientific">Hypoxylon rubiginosum</name>
    <dbReference type="NCBI Taxonomy" id="110542"/>
    <lineage>
        <taxon>Eukaryota</taxon>
        <taxon>Fungi</taxon>
        <taxon>Dikarya</taxon>
        <taxon>Ascomycota</taxon>
        <taxon>Pezizomycotina</taxon>
        <taxon>Sordariomycetes</taxon>
        <taxon>Xylariomycetidae</taxon>
        <taxon>Xylariales</taxon>
        <taxon>Hypoxylaceae</taxon>
        <taxon>Hypoxylon</taxon>
    </lineage>
</organism>
<reference evidence="1 2" key="1">
    <citation type="journal article" date="2022" name="New Phytol.">
        <title>Ecological generalism drives hyperdiversity of secondary metabolite gene clusters in xylarialean endophytes.</title>
        <authorList>
            <person name="Franco M.E.E."/>
            <person name="Wisecaver J.H."/>
            <person name="Arnold A.E."/>
            <person name="Ju Y.M."/>
            <person name="Slot J.C."/>
            <person name="Ahrendt S."/>
            <person name="Moore L.P."/>
            <person name="Eastman K.E."/>
            <person name="Scott K."/>
            <person name="Konkel Z."/>
            <person name="Mondo S.J."/>
            <person name="Kuo A."/>
            <person name="Hayes R.D."/>
            <person name="Haridas S."/>
            <person name="Andreopoulos B."/>
            <person name="Riley R."/>
            <person name="LaButti K."/>
            <person name="Pangilinan J."/>
            <person name="Lipzen A."/>
            <person name="Amirebrahimi M."/>
            <person name="Yan J."/>
            <person name="Adam C."/>
            <person name="Keymanesh K."/>
            <person name="Ng V."/>
            <person name="Louie K."/>
            <person name="Northen T."/>
            <person name="Drula E."/>
            <person name="Henrissat B."/>
            <person name="Hsieh H.M."/>
            <person name="Youens-Clark K."/>
            <person name="Lutzoni F."/>
            <person name="Miadlikowska J."/>
            <person name="Eastwood D.C."/>
            <person name="Hamelin R.C."/>
            <person name="Grigoriev I.V."/>
            <person name="U'Ren J.M."/>
        </authorList>
    </citation>
    <scope>NUCLEOTIDE SEQUENCE [LARGE SCALE GENOMIC DNA]</scope>
    <source>
        <strain evidence="1 2">CBS 119005</strain>
    </source>
</reference>
<evidence type="ECO:0000313" key="2">
    <source>
        <dbReference type="Proteomes" id="UP001497700"/>
    </source>
</evidence>
<keyword evidence="2" id="KW-1185">Reference proteome</keyword>
<dbReference type="EMBL" id="MU393422">
    <property type="protein sequence ID" value="KAI4870894.1"/>
    <property type="molecule type" value="Genomic_DNA"/>
</dbReference>
<name>A0ACB9ZGM2_9PEZI</name>